<keyword evidence="1" id="KW-0645">Protease</keyword>
<dbReference type="Pfam" id="PF13365">
    <property type="entry name" value="Trypsin_2"/>
    <property type="match status" value="1"/>
</dbReference>
<dbReference type="Proteomes" id="UP000322530">
    <property type="component" value="Unassembled WGS sequence"/>
</dbReference>
<dbReference type="EMBL" id="BIXY01000011">
    <property type="protein sequence ID" value="GCF07579.1"/>
    <property type="molecule type" value="Genomic_DNA"/>
</dbReference>
<dbReference type="GO" id="GO:0004252">
    <property type="term" value="F:serine-type endopeptidase activity"/>
    <property type="evidence" value="ECO:0007669"/>
    <property type="project" value="InterPro"/>
</dbReference>
<dbReference type="SUPFAM" id="SSF50494">
    <property type="entry name" value="Trypsin-like serine proteases"/>
    <property type="match status" value="1"/>
</dbReference>
<dbReference type="InterPro" id="IPR001940">
    <property type="entry name" value="Peptidase_S1C"/>
</dbReference>
<reference evidence="4 5" key="1">
    <citation type="submission" date="2019-01" db="EMBL/GenBank/DDBJ databases">
        <title>Draft genome sequence of Dictyobacter sp. Uno17.</title>
        <authorList>
            <person name="Wang C.M."/>
            <person name="Zheng Y."/>
            <person name="Sakai Y."/>
            <person name="Abe K."/>
            <person name="Yokota A."/>
            <person name="Yabe S."/>
        </authorList>
    </citation>
    <scope>NUCLEOTIDE SEQUENCE [LARGE SCALE GENOMIC DNA]</scope>
    <source>
        <strain evidence="4 5">Uno17</strain>
    </source>
</reference>
<keyword evidence="3" id="KW-0472">Membrane</keyword>
<keyword evidence="2" id="KW-0378">Hydrolase</keyword>
<comment type="caution">
    <text evidence="4">The sequence shown here is derived from an EMBL/GenBank/DDBJ whole genome shotgun (WGS) entry which is preliminary data.</text>
</comment>
<keyword evidence="3" id="KW-0812">Transmembrane</keyword>
<dbReference type="PRINTS" id="PR00834">
    <property type="entry name" value="PROTEASES2C"/>
</dbReference>
<dbReference type="AlphaFoldDB" id="A0A5A5T9A6"/>
<evidence type="ECO:0000313" key="5">
    <source>
        <dbReference type="Proteomes" id="UP000322530"/>
    </source>
</evidence>
<keyword evidence="5" id="KW-1185">Reference proteome</keyword>
<dbReference type="OrthoDB" id="9758917at2"/>
<evidence type="ECO:0008006" key="6">
    <source>
        <dbReference type="Google" id="ProtNLM"/>
    </source>
</evidence>
<feature type="transmembrane region" description="Helical" evidence="3">
    <location>
        <begin position="37"/>
        <end position="58"/>
    </location>
</feature>
<dbReference type="InterPro" id="IPR051201">
    <property type="entry name" value="Chloro_Bact_Ser_Proteases"/>
</dbReference>
<name>A0A5A5T9A6_9CHLR</name>
<evidence type="ECO:0000313" key="4">
    <source>
        <dbReference type="EMBL" id="GCF07579.1"/>
    </source>
</evidence>
<accession>A0A5A5T9A6</accession>
<sequence>MDGPDDKLSLLETGSVKRSDSQSYAARITRQPKMRSILLRALLLALVFGSGMVAGWQFEMHDLSGSGLQTGSNAVPLLPEGHPDSREATREQVIKNIQPAVVQIDVKSATGSSVGSGVIIDRRGYIITNNHVIEGQQSIQVVMFNGLTLSARLIGSTPADDLAVIKINPNHAKLSVAIIGDSSRLLVGQDVLVIGNPLGITRTVTSGIVSALGRNVVTGENGHILSETIQIDAAINPGNSGGALIDMRGNLIGIPTLTAIVPEYKTPANGVGFAIPSNRIQVVAPRLISADRHQNKL</sequence>
<dbReference type="PANTHER" id="PTHR43343">
    <property type="entry name" value="PEPTIDASE S12"/>
    <property type="match status" value="1"/>
</dbReference>
<dbReference type="Gene3D" id="2.40.10.120">
    <property type="match status" value="1"/>
</dbReference>
<evidence type="ECO:0000256" key="3">
    <source>
        <dbReference type="SAM" id="Phobius"/>
    </source>
</evidence>
<dbReference type="RefSeq" id="WP_149400587.1">
    <property type="nucleotide sequence ID" value="NZ_BIXY01000011.1"/>
</dbReference>
<dbReference type="PANTHER" id="PTHR43343:SF3">
    <property type="entry name" value="PROTEASE DO-LIKE 8, CHLOROPLASTIC"/>
    <property type="match status" value="1"/>
</dbReference>
<dbReference type="InterPro" id="IPR009003">
    <property type="entry name" value="Peptidase_S1_PA"/>
</dbReference>
<protein>
    <recommendedName>
        <fullName evidence="6">Trypsin-like serine protease</fullName>
    </recommendedName>
</protein>
<keyword evidence="3" id="KW-1133">Transmembrane helix</keyword>
<evidence type="ECO:0000256" key="1">
    <source>
        <dbReference type="ARBA" id="ARBA00022670"/>
    </source>
</evidence>
<proteinExistence type="predicted"/>
<organism evidence="4 5">
    <name type="scientific">Dictyobacter arantiisoli</name>
    <dbReference type="NCBI Taxonomy" id="2014874"/>
    <lineage>
        <taxon>Bacteria</taxon>
        <taxon>Bacillati</taxon>
        <taxon>Chloroflexota</taxon>
        <taxon>Ktedonobacteria</taxon>
        <taxon>Ktedonobacterales</taxon>
        <taxon>Dictyobacteraceae</taxon>
        <taxon>Dictyobacter</taxon>
    </lineage>
</organism>
<gene>
    <name evidence="4" type="ORF">KDI_11430</name>
</gene>
<dbReference type="GO" id="GO:0006508">
    <property type="term" value="P:proteolysis"/>
    <property type="evidence" value="ECO:0007669"/>
    <property type="project" value="UniProtKB-KW"/>
</dbReference>
<evidence type="ECO:0000256" key="2">
    <source>
        <dbReference type="ARBA" id="ARBA00022801"/>
    </source>
</evidence>